<dbReference type="InterPro" id="IPR035992">
    <property type="entry name" value="Ricin_B-like_lectins"/>
</dbReference>
<evidence type="ECO:0000256" key="1">
    <source>
        <dbReference type="SAM" id="SignalP"/>
    </source>
</evidence>
<keyword evidence="1" id="KW-0732">Signal</keyword>
<dbReference type="AlphaFoldDB" id="A0A367GKF8"/>
<dbReference type="CDD" id="cd00161">
    <property type="entry name" value="beta-trefoil_Ricin-like"/>
    <property type="match status" value="1"/>
</dbReference>
<protein>
    <submittedName>
        <fullName evidence="2">Uncharacterized protein</fullName>
    </submittedName>
</protein>
<dbReference type="InterPro" id="IPR023296">
    <property type="entry name" value="Glyco_hydro_beta-prop_sf"/>
</dbReference>
<organism evidence="2 3">
    <name type="scientific">Mucilaginibacter hurinus</name>
    <dbReference type="NCBI Taxonomy" id="2201324"/>
    <lineage>
        <taxon>Bacteria</taxon>
        <taxon>Pseudomonadati</taxon>
        <taxon>Bacteroidota</taxon>
        <taxon>Sphingobacteriia</taxon>
        <taxon>Sphingobacteriales</taxon>
        <taxon>Sphingobacteriaceae</taxon>
        <taxon>Mucilaginibacter</taxon>
    </lineage>
</organism>
<name>A0A367GKF8_9SPHI</name>
<dbReference type="Proteomes" id="UP000253209">
    <property type="component" value="Unassembled WGS sequence"/>
</dbReference>
<dbReference type="OrthoDB" id="631492at2"/>
<comment type="caution">
    <text evidence="2">The sequence shown here is derived from an EMBL/GenBank/DDBJ whole genome shotgun (WGS) entry which is preliminary data.</text>
</comment>
<dbReference type="EMBL" id="QGDC01000009">
    <property type="protein sequence ID" value="RCH53964.1"/>
    <property type="molecule type" value="Genomic_DNA"/>
</dbReference>
<dbReference type="SUPFAM" id="SSF50370">
    <property type="entry name" value="Ricin B-like lectins"/>
    <property type="match status" value="1"/>
</dbReference>
<evidence type="ECO:0000313" key="2">
    <source>
        <dbReference type="EMBL" id="RCH53964.1"/>
    </source>
</evidence>
<sequence length="539" mass="58052">MKSNVLITCLWLGCALAFPSCRKTESPIAGNGTGKTGAKQNNATITGAVPTGTFRIFTYLTWGAGDRTLGVDNNSYSPGAVLKQLNYVAQTSRDWRITDLGNGYHIIINAYTGQAVTIGNTAEHSSVIQYPFGNNVPDNQQWKIEYQGYGVYRIRAKQALTKGFHVDPSSTAHGATIKIQTYSAAIQGEGYFLLEPVTAAYMDRSSTNFFRRDDATGWNAGDGTNSVELSNGKVLWMMDDSNISTFANGTITCNQAMVNNVGLLQNKSNWTSKPATLLGAGGSSWVKSQPGTTKYNWITAGFQFGDIVYMYCTTMNGTTEVGPDLWARYQVSTNTVISYANLPATGSLSFGKGFVVGPDNYIYAYGTKAGFIVAELHVARFLKTAIAGGTWTYWNGSAWVTNPASSVAVGESAAPFPFVAKVGSKYVMVSTELSTNCGEGTAIFTSVSNSLTGPFTADGAAGSPYRKQVYNIPDLYNGTAARFYWGIPHPEYVNAQNELLITYNVNSDGSNCGTSCSAGRKDPGRYRPRGIRVPMSLIE</sequence>
<reference evidence="2 3" key="1">
    <citation type="submission" date="2018-05" db="EMBL/GenBank/DDBJ databases">
        <title>Mucilaginibacter hurinus sp. nov., isolated from briquette warehouse soil.</title>
        <authorList>
            <person name="Choi L."/>
        </authorList>
    </citation>
    <scope>NUCLEOTIDE SEQUENCE [LARGE SCALE GENOMIC DNA]</scope>
    <source>
        <strain evidence="2 3">ZR32</strain>
    </source>
</reference>
<proteinExistence type="predicted"/>
<dbReference type="RefSeq" id="WP_114006227.1">
    <property type="nucleotide sequence ID" value="NZ_QGDC01000009.1"/>
</dbReference>
<evidence type="ECO:0000313" key="3">
    <source>
        <dbReference type="Proteomes" id="UP000253209"/>
    </source>
</evidence>
<feature type="signal peptide" evidence="1">
    <location>
        <begin position="1"/>
        <end position="17"/>
    </location>
</feature>
<keyword evidence="3" id="KW-1185">Reference proteome</keyword>
<dbReference type="Gene3D" id="2.80.10.50">
    <property type="match status" value="1"/>
</dbReference>
<dbReference type="SUPFAM" id="SSF75005">
    <property type="entry name" value="Arabinanase/levansucrase/invertase"/>
    <property type="match status" value="1"/>
</dbReference>
<feature type="chain" id="PRO_5016652875" evidence="1">
    <location>
        <begin position="18"/>
        <end position="539"/>
    </location>
</feature>
<gene>
    <name evidence="2" type="ORF">DJ568_15605</name>
</gene>
<accession>A0A367GKF8</accession>